<evidence type="ECO:0000313" key="7">
    <source>
        <dbReference type="Proteomes" id="UP001523566"/>
    </source>
</evidence>
<dbReference type="Proteomes" id="UP001523566">
    <property type="component" value="Unassembled WGS sequence"/>
</dbReference>
<dbReference type="PROSITE" id="PS50901">
    <property type="entry name" value="FTSK"/>
    <property type="match status" value="1"/>
</dbReference>
<keyword evidence="4" id="KW-0812">Transmembrane</keyword>
<reference evidence="6 7" key="1">
    <citation type="journal article" date="2022" name="Genome Biol. Evol.">
        <title>Host diet, physiology and behaviors set the stage for Lachnospiraceae cladogenesis.</title>
        <authorList>
            <person name="Vera-Ponce De Leon A."/>
            <person name="Schneider M."/>
            <person name="Jahnes B.C."/>
            <person name="Sadowski V."/>
            <person name="Camuy-Velez L.A."/>
            <person name="Duan J."/>
            <person name="Sabree Z.L."/>
        </authorList>
    </citation>
    <scope>NUCLEOTIDE SEQUENCE [LARGE SCALE GENOMIC DNA]</scope>
    <source>
        <strain evidence="6 7">PAL113</strain>
    </source>
</reference>
<sequence>MEIPKQNLNHRTKIKRLVVTFKNGCLSIRNNRNKQIIICAYLFVFILFWLNRGSLYTSDYFPELAYSFSSLVVNLFGTFGIILIICLLGHPFKTHQIQTALLRAGFTNSAGESPILMQLIEEGSIITYVFESCGIPYDIWVTKQLDIENALNIVIASITMGKNQKTIIIKAVDGTYSYPAKIELRTENIPVDEAELALGEYAIGQLVLSLNLYPHILIGGSTGSGKTVLLKSLILQCCYKGHRVLITDFKGGIDYLHHSWHNVTLVMDKHTLLESLEGLIDDLERRKVLLRSTHSANINEYNKKVGKQEQMKRIILVFDEAAEVFDKTGLTKEEKVFVERIENRLSSLARLGRAFGIHLILSTQRPDADVLKGQIKNNLDYRICGRSDNVLSQIILDKTDAADRVPKDKQGMFLNQDDVLFKSYYIGE</sequence>
<evidence type="ECO:0000256" key="1">
    <source>
        <dbReference type="ARBA" id="ARBA00022741"/>
    </source>
</evidence>
<evidence type="ECO:0000256" key="4">
    <source>
        <dbReference type="SAM" id="Phobius"/>
    </source>
</evidence>
<dbReference type="Gene3D" id="3.40.50.300">
    <property type="entry name" value="P-loop containing nucleotide triphosphate hydrolases"/>
    <property type="match status" value="1"/>
</dbReference>
<dbReference type="InterPro" id="IPR027417">
    <property type="entry name" value="P-loop_NTPase"/>
</dbReference>
<feature type="binding site" evidence="3">
    <location>
        <begin position="220"/>
        <end position="227"/>
    </location>
    <ligand>
        <name>ATP</name>
        <dbReference type="ChEBI" id="CHEBI:30616"/>
    </ligand>
</feature>
<comment type="caution">
    <text evidence="6">The sequence shown here is derived from an EMBL/GenBank/DDBJ whole genome shotgun (WGS) entry which is preliminary data.</text>
</comment>
<dbReference type="PANTHER" id="PTHR22683:SF1">
    <property type="entry name" value="TYPE VII SECRETION SYSTEM PROTEIN ESSC"/>
    <property type="match status" value="1"/>
</dbReference>
<organism evidence="6 7">
    <name type="scientific">Aequitasia blattaphilus</name>
    <dbReference type="NCBI Taxonomy" id="2949332"/>
    <lineage>
        <taxon>Bacteria</taxon>
        <taxon>Bacillati</taxon>
        <taxon>Bacillota</taxon>
        <taxon>Clostridia</taxon>
        <taxon>Lachnospirales</taxon>
        <taxon>Lachnospiraceae</taxon>
        <taxon>Aequitasia</taxon>
    </lineage>
</organism>
<dbReference type="SMART" id="SM00382">
    <property type="entry name" value="AAA"/>
    <property type="match status" value="1"/>
</dbReference>
<keyword evidence="1 3" id="KW-0547">Nucleotide-binding</keyword>
<feature type="domain" description="FtsK" evidence="5">
    <location>
        <begin position="203"/>
        <end position="394"/>
    </location>
</feature>
<proteinExistence type="predicted"/>
<keyword evidence="4" id="KW-0472">Membrane</keyword>
<dbReference type="CDD" id="cd01127">
    <property type="entry name" value="TrwB_TraG_TraD_VirD4"/>
    <property type="match status" value="1"/>
</dbReference>
<keyword evidence="7" id="KW-1185">Reference proteome</keyword>
<dbReference type="InterPro" id="IPR050206">
    <property type="entry name" value="FtsK/SpoIIIE/SftA"/>
</dbReference>
<name>A0ABT1EBQ8_9FIRM</name>
<dbReference type="Pfam" id="PF01580">
    <property type="entry name" value="FtsK_SpoIIIE"/>
    <property type="match status" value="1"/>
</dbReference>
<dbReference type="RefSeq" id="WP_262067022.1">
    <property type="nucleotide sequence ID" value="NZ_JAMXOD010000021.1"/>
</dbReference>
<feature type="transmembrane region" description="Helical" evidence="4">
    <location>
        <begin position="64"/>
        <end position="88"/>
    </location>
</feature>
<protein>
    <submittedName>
        <fullName evidence="6">FtsK/SpoIIIE domain-containing protein</fullName>
    </submittedName>
</protein>
<evidence type="ECO:0000256" key="2">
    <source>
        <dbReference type="ARBA" id="ARBA00022840"/>
    </source>
</evidence>
<accession>A0ABT1EBQ8</accession>
<dbReference type="EMBL" id="JAMZFW010000021">
    <property type="protein sequence ID" value="MCP1103248.1"/>
    <property type="molecule type" value="Genomic_DNA"/>
</dbReference>
<evidence type="ECO:0000313" key="6">
    <source>
        <dbReference type="EMBL" id="MCP1103248.1"/>
    </source>
</evidence>
<dbReference type="SUPFAM" id="SSF52540">
    <property type="entry name" value="P-loop containing nucleoside triphosphate hydrolases"/>
    <property type="match status" value="1"/>
</dbReference>
<keyword evidence="2 3" id="KW-0067">ATP-binding</keyword>
<dbReference type="InterPro" id="IPR002543">
    <property type="entry name" value="FtsK_dom"/>
</dbReference>
<feature type="transmembrane region" description="Helical" evidence="4">
    <location>
        <begin position="36"/>
        <end position="52"/>
    </location>
</feature>
<dbReference type="InterPro" id="IPR003593">
    <property type="entry name" value="AAA+_ATPase"/>
</dbReference>
<dbReference type="PANTHER" id="PTHR22683">
    <property type="entry name" value="SPORULATION PROTEIN RELATED"/>
    <property type="match status" value="1"/>
</dbReference>
<evidence type="ECO:0000259" key="5">
    <source>
        <dbReference type="PROSITE" id="PS50901"/>
    </source>
</evidence>
<keyword evidence="4" id="KW-1133">Transmembrane helix</keyword>
<gene>
    <name evidence="6" type="ORF">NK125_12620</name>
</gene>
<evidence type="ECO:0000256" key="3">
    <source>
        <dbReference type="PROSITE-ProRule" id="PRU00289"/>
    </source>
</evidence>